<proteinExistence type="predicted"/>
<dbReference type="CDD" id="cd01949">
    <property type="entry name" value="GGDEF"/>
    <property type="match status" value="1"/>
</dbReference>
<keyword evidence="3" id="KW-1133">Transmembrane helix</keyword>
<comment type="caution">
    <text evidence="6">The sequence shown here is derived from an EMBL/GenBank/DDBJ whole genome shotgun (WGS) entry which is preliminary data.</text>
</comment>
<dbReference type="Gene3D" id="3.30.70.270">
    <property type="match status" value="1"/>
</dbReference>
<feature type="chain" id="PRO_5045877479" description="diguanylate cyclase" evidence="4">
    <location>
        <begin position="23"/>
        <end position="569"/>
    </location>
</feature>
<accession>A0ABT0BH75</accession>
<feature type="transmembrane region" description="Helical" evidence="3">
    <location>
        <begin position="295"/>
        <end position="314"/>
    </location>
</feature>
<protein>
    <recommendedName>
        <fullName evidence="1">diguanylate cyclase</fullName>
        <ecNumber evidence="1">2.7.7.65</ecNumber>
    </recommendedName>
</protein>
<feature type="transmembrane region" description="Helical" evidence="3">
    <location>
        <begin position="198"/>
        <end position="221"/>
    </location>
</feature>
<reference evidence="6" key="1">
    <citation type="submission" date="2022-03" db="EMBL/GenBank/DDBJ databases">
        <title>Identification of a novel bacterium isolated from mangrove sediments.</title>
        <authorList>
            <person name="Pan X."/>
        </authorList>
    </citation>
    <scope>NUCLEOTIDE SEQUENCE</scope>
    <source>
        <strain evidence="6">B1949</strain>
    </source>
</reference>
<comment type="catalytic activity">
    <reaction evidence="2">
        <text>2 GTP = 3',3'-c-di-GMP + 2 diphosphate</text>
        <dbReference type="Rhea" id="RHEA:24898"/>
        <dbReference type="ChEBI" id="CHEBI:33019"/>
        <dbReference type="ChEBI" id="CHEBI:37565"/>
        <dbReference type="ChEBI" id="CHEBI:58805"/>
        <dbReference type="EC" id="2.7.7.65"/>
    </reaction>
</comment>
<feature type="signal peptide" evidence="4">
    <location>
        <begin position="1"/>
        <end position="22"/>
    </location>
</feature>
<name>A0ABT0BH75_9SPHN</name>
<organism evidence="6 7">
    <name type="scientific">Novosphingobium organovorum</name>
    <dbReference type="NCBI Taxonomy" id="2930092"/>
    <lineage>
        <taxon>Bacteria</taxon>
        <taxon>Pseudomonadati</taxon>
        <taxon>Pseudomonadota</taxon>
        <taxon>Alphaproteobacteria</taxon>
        <taxon>Sphingomonadales</taxon>
        <taxon>Sphingomonadaceae</taxon>
        <taxon>Novosphingobium</taxon>
    </lineage>
</organism>
<dbReference type="EMBL" id="JALHLF010000079">
    <property type="protein sequence ID" value="MCJ2184141.1"/>
    <property type="molecule type" value="Genomic_DNA"/>
</dbReference>
<dbReference type="NCBIfam" id="TIGR00254">
    <property type="entry name" value="GGDEF"/>
    <property type="match status" value="1"/>
</dbReference>
<dbReference type="InterPro" id="IPR050469">
    <property type="entry name" value="Diguanylate_Cyclase"/>
</dbReference>
<dbReference type="Pfam" id="PF07695">
    <property type="entry name" value="7TMR-DISM_7TM"/>
    <property type="match status" value="1"/>
</dbReference>
<dbReference type="RefSeq" id="WP_244022674.1">
    <property type="nucleotide sequence ID" value="NZ_JALHLF010000079.1"/>
</dbReference>
<evidence type="ECO:0000256" key="2">
    <source>
        <dbReference type="ARBA" id="ARBA00034247"/>
    </source>
</evidence>
<evidence type="ECO:0000313" key="6">
    <source>
        <dbReference type="EMBL" id="MCJ2184141.1"/>
    </source>
</evidence>
<gene>
    <name evidence="6" type="ORF">MTR62_15785</name>
</gene>
<evidence type="ECO:0000256" key="4">
    <source>
        <dbReference type="SAM" id="SignalP"/>
    </source>
</evidence>
<keyword evidence="4" id="KW-0732">Signal</keyword>
<dbReference type="SMART" id="SM00267">
    <property type="entry name" value="GGDEF"/>
    <property type="match status" value="1"/>
</dbReference>
<keyword evidence="3" id="KW-0472">Membrane</keyword>
<dbReference type="PANTHER" id="PTHR45138:SF9">
    <property type="entry name" value="DIGUANYLATE CYCLASE DGCM-RELATED"/>
    <property type="match status" value="1"/>
</dbReference>
<dbReference type="InterPro" id="IPR043128">
    <property type="entry name" value="Rev_trsase/Diguanyl_cyclase"/>
</dbReference>
<dbReference type="PANTHER" id="PTHR45138">
    <property type="entry name" value="REGULATORY COMPONENTS OF SENSORY TRANSDUCTION SYSTEM"/>
    <property type="match status" value="1"/>
</dbReference>
<feature type="transmembrane region" description="Helical" evidence="3">
    <location>
        <begin position="326"/>
        <end position="347"/>
    </location>
</feature>
<dbReference type="InterPro" id="IPR029787">
    <property type="entry name" value="Nucleotide_cyclase"/>
</dbReference>
<dbReference type="InterPro" id="IPR011623">
    <property type="entry name" value="7TMR_DISM_rcpt_extracell_dom1"/>
</dbReference>
<dbReference type="InterPro" id="IPR000160">
    <property type="entry name" value="GGDEF_dom"/>
</dbReference>
<keyword evidence="7" id="KW-1185">Reference proteome</keyword>
<dbReference type="SUPFAM" id="SSF55073">
    <property type="entry name" value="Nucleotide cyclase"/>
    <property type="match status" value="1"/>
</dbReference>
<dbReference type="PROSITE" id="PS50887">
    <property type="entry name" value="GGDEF"/>
    <property type="match status" value="1"/>
</dbReference>
<feature type="domain" description="GGDEF" evidence="5">
    <location>
        <begin position="422"/>
        <end position="554"/>
    </location>
</feature>
<evidence type="ECO:0000256" key="3">
    <source>
        <dbReference type="SAM" id="Phobius"/>
    </source>
</evidence>
<evidence type="ECO:0000259" key="5">
    <source>
        <dbReference type="PROSITE" id="PS50887"/>
    </source>
</evidence>
<feature type="transmembrane region" description="Helical" evidence="3">
    <location>
        <begin position="265"/>
        <end position="283"/>
    </location>
</feature>
<keyword evidence="3" id="KW-0812">Transmembrane</keyword>
<feature type="transmembrane region" description="Helical" evidence="3">
    <location>
        <begin position="171"/>
        <end position="191"/>
    </location>
</feature>
<feature type="transmembrane region" description="Helical" evidence="3">
    <location>
        <begin position="233"/>
        <end position="253"/>
    </location>
</feature>
<evidence type="ECO:0000313" key="7">
    <source>
        <dbReference type="Proteomes" id="UP001162881"/>
    </source>
</evidence>
<dbReference type="EC" id="2.7.7.65" evidence="1"/>
<sequence>MRRFLSCVMLALVGLIAIPAAAASFPADSRCHRLAPEGGDVAALARDAAGWNCQPRDWVIDGRRQSLVRIAIPAGSEEPTAVLTTRLTRFRHLSITAIGAHGAVATRTITPEDLTFSTTQWKMRMPLPHLAGGAPTQAYVLAVSGARHAAMLSDAIIAPPPDEARVSDQQLILAALCGLMAMPLVLNFAFFRILRQRFILWHSANVAAMLVQTLVSSGIINRFAHLTLDQLCLASSLSWAGIIVATVRFFIGLIEPEMLTRRQRLLLEALIPWFLFWSAYYLFADGVFLSSVAPLYYLAFLPVIVLVVFAVASAAMRGSRTAWFQIVAWLPLTALGLSRIASILGLTDAPLSLMLEQNLAIAFEVIVTSLGAADRLLTIRLQRDDALAKARLHASLAQRDPLTGLLNRRTLEDEFDTLYESGFRTMAILDLDHFKRVNDTHGHAAGDAVLKAVADALMPDDDTIAVRMGGEEFLLLLRGPDTVERAERRRQAIPSRVAKRYPGLHRLVTASMGIISEASANHIGHDFASLYAACDRLLYKSKADGRDCFSGDSATALAPIALPMVSQAG</sequence>
<evidence type="ECO:0000256" key="1">
    <source>
        <dbReference type="ARBA" id="ARBA00012528"/>
    </source>
</evidence>
<dbReference type="Proteomes" id="UP001162881">
    <property type="component" value="Unassembled WGS sequence"/>
</dbReference>
<dbReference type="Pfam" id="PF00990">
    <property type="entry name" value="GGDEF"/>
    <property type="match status" value="1"/>
</dbReference>